<keyword evidence="9" id="KW-1185">Reference proteome</keyword>
<comment type="similarity">
    <text evidence="1">Belongs to the DNA photolyase class-1 family.</text>
</comment>
<dbReference type="EMBL" id="BRXU01000012">
    <property type="protein sequence ID" value="GLC55356.1"/>
    <property type="molecule type" value="Genomic_DNA"/>
</dbReference>
<evidence type="ECO:0000256" key="3">
    <source>
        <dbReference type="ARBA" id="ARBA00022827"/>
    </source>
</evidence>
<feature type="compositionally biased region" description="Pro residues" evidence="6">
    <location>
        <begin position="175"/>
        <end position="189"/>
    </location>
</feature>
<dbReference type="OrthoDB" id="435881at2759"/>
<evidence type="ECO:0000256" key="6">
    <source>
        <dbReference type="SAM" id="MobiDB-lite"/>
    </source>
</evidence>
<protein>
    <recommendedName>
        <fullName evidence="7">Photolyase/cryptochrome alpha/beta domain-containing protein</fullName>
    </recommendedName>
</protein>
<dbReference type="GO" id="GO:0043153">
    <property type="term" value="P:entrainment of circadian clock by photoperiod"/>
    <property type="evidence" value="ECO:0007669"/>
    <property type="project" value="TreeGrafter"/>
</dbReference>
<evidence type="ECO:0000256" key="5">
    <source>
        <dbReference type="PIRSR" id="PIRSR602081-2"/>
    </source>
</evidence>
<dbReference type="InterPro" id="IPR014729">
    <property type="entry name" value="Rossmann-like_a/b/a_fold"/>
</dbReference>
<feature type="site" description="Electron transfer via tryptophanyl radical" evidence="5">
    <location>
        <position position="387"/>
    </location>
</feature>
<dbReference type="Proteomes" id="UP001165080">
    <property type="component" value="Unassembled WGS sequence"/>
</dbReference>
<dbReference type="FunFam" id="1.10.579.10:FF:000001">
    <property type="entry name" value="Cryptochrome 1"/>
    <property type="match status" value="1"/>
</dbReference>
<feature type="binding site" evidence="4">
    <location>
        <begin position="302"/>
        <end position="309"/>
    </location>
    <ligand>
        <name>FAD</name>
        <dbReference type="ChEBI" id="CHEBI:57692"/>
    </ligand>
</feature>
<evidence type="ECO:0000256" key="4">
    <source>
        <dbReference type="PIRSR" id="PIRSR602081-1"/>
    </source>
</evidence>
<evidence type="ECO:0000256" key="2">
    <source>
        <dbReference type="ARBA" id="ARBA00022630"/>
    </source>
</evidence>
<reference evidence="8 9" key="1">
    <citation type="journal article" date="2023" name="Commun. Biol.">
        <title>Reorganization of the ancestral sex-determining regions during the evolution of trioecy in Pleodorina starrii.</title>
        <authorList>
            <person name="Takahashi K."/>
            <person name="Suzuki S."/>
            <person name="Kawai-Toyooka H."/>
            <person name="Yamamoto K."/>
            <person name="Hamaji T."/>
            <person name="Ootsuki R."/>
            <person name="Yamaguchi H."/>
            <person name="Kawachi M."/>
            <person name="Higashiyama T."/>
            <person name="Nozaki H."/>
        </authorList>
    </citation>
    <scope>NUCLEOTIDE SEQUENCE [LARGE SCALE GENOMIC DNA]</scope>
    <source>
        <strain evidence="8 9">NIES-4479</strain>
    </source>
</reference>
<dbReference type="Gene3D" id="3.40.50.620">
    <property type="entry name" value="HUPs"/>
    <property type="match status" value="1"/>
</dbReference>
<organism evidence="8 9">
    <name type="scientific">Pleodorina starrii</name>
    <dbReference type="NCBI Taxonomy" id="330485"/>
    <lineage>
        <taxon>Eukaryota</taxon>
        <taxon>Viridiplantae</taxon>
        <taxon>Chlorophyta</taxon>
        <taxon>core chlorophytes</taxon>
        <taxon>Chlorophyceae</taxon>
        <taxon>CS clade</taxon>
        <taxon>Chlamydomonadales</taxon>
        <taxon>Volvocaceae</taxon>
        <taxon>Pleodorina</taxon>
    </lineage>
</organism>
<evidence type="ECO:0000313" key="9">
    <source>
        <dbReference type="Proteomes" id="UP001165080"/>
    </source>
</evidence>
<dbReference type="GO" id="GO:0005737">
    <property type="term" value="C:cytoplasm"/>
    <property type="evidence" value="ECO:0007669"/>
    <property type="project" value="TreeGrafter"/>
</dbReference>
<name>A0A9W6BPV9_9CHLO</name>
<comment type="cofactor">
    <cofactor evidence="4">
        <name>FAD</name>
        <dbReference type="ChEBI" id="CHEBI:57692"/>
    </cofactor>
    <text evidence="4">Binds 1 FAD per subunit.</text>
</comment>
<keyword evidence="2 4" id="KW-0285">Flavoprotein</keyword>
<keyword evidence="3 4" id="KW-0274">FAD</keyword>
<evidence type="ECO:0000313" key="8">
    <source>
        <dbReference type="EMBL" id="GLC55356.1"/>
    </source>
</evidence>
<dbReference type="AlphaFoldDB" id="A0A9W6BPV9"/>
<dbReference type="SUPFAM" id="SSF52425">
    <property type="entry name" value="Cryptochrome/photolyase, N-terminal domain"/>
    <property type="match status" value="1"/>
</dbReference>
<dbReference type="Pfam" id="PF00875">
    <property type="entry name" value="DNA_photolyase"/>
    <property type="match status" value="1"/>
</dbReference>
<sequence>MATAASNATGVAKSSIMWFRKGLRLHDNPALLEACRDATYLYPIFILDPFFLQQGSYKVSVNRYNFLLESLRDLDASFKARGSRLLVLRGKPEEVLPRVFREWGVTQLCFEVDTEPYARARDAAVTRLAEEAGVEVRPAVSHTLYDTEMLVARNGGSPPASMVSFTKLVDRVGDPLPPAPDPPNPLPPPKEGEDAPSTDPRVTGVPTWREVGFREEPTTIFKGGETEALRRLEASMTDPKWVATFAKPDTDPSAFERPATTVLSPHLKFGCLSPRLFHARLLAVYRQHKGAHTQPPVSLRGQLLWREFFYTVGAHTPNFHRMVGNPLCKQIDWDTNEEHLAAWREARTGFPWIDAIMTQLRQWGWMHHLARHSVACFLTRGDLYVSWERGMEVFEEHLIDQDHYLNAANWMWLSASAFFSQYFRVYSPITFGKKYDPDGKFIRKFLPVLKDMPSKYIYEPWTAPPEVQRRAGCVVGRDYPAPIVDHATASKANIARMAAAYRANKSAGEGDGGDGDGDTAAAAAKAPSAAKTAKKAPAAAAKATAKNKAPAAAATAVGESAAAAAASSAAVAAAAMFAARKAPARSKKPAAAAAAADADATAAAAAAAAATTALQGSPPGGAAGAAAKAAAAAAAAAAKPKSAGPRGGKRQRTIQEAMKPAGGGEAAAGAAGSDA</sequence>
<dbReference type="InterPro" id="IPR005101">
    <property type="entry name" value="Cryptochr/Photolyase_FAD-bd"/>
</dbReference>
<dbReference type="InterPro" id="IPR002081">
    <property type="entry name" value="Cryptochrome/DNA_photolyase_1"/>
</dbReference>
<feature type="site" description="Electron transfer via tryptophanyl radical" evidence="5">
    <location>
        <position position="333"/>
    </location>
</feature>
<dbReference type="PANTHER" id="PTHR11455:SF9">
    <property type="entry name" value="CRYPTOCHROME CIRCADIAN CLOCK 5 ISOFORM X1"/>
    <property type="match status" value="1"/>
</dbReference>
<evidence type="ECO:0000256" key="1">
    <source>
        <dbReference type="ARBA" id="ARBA00005862"/>
    </source>
</evidence>
<proteinExistence type="inferred from homology"/>
<feature type="binding site" evidence="4">
    <location>
        <begin position="260"/>
        <end position="264"/>
    </location>
    <ligand>
        <name>FAD</name>
        <dbReference type="ChEBI" id="CHEBI:57692"/>
    </ligand>
</feature>
<dbReference type="GO" id="GO:0071949">
    <property type="term" value="F:FAD binding"/>
    <property type="evidence" value="ECO:0007669"/>
    <property type="project" value="TreeGrafter"/>
</dbReference>
<gene>
    <name evidence="8" type="primary">PLEST007775</name>
    <name evidence="8" type="ORF">PLESTB_000976100</name>
</gene>
<feature type="site" description="Electron transfer via tryptophanyl radical" evidence="5">
    <location>
        <position position="410"/>
    </location>
</feature>
<dbReference type="PROSITE" id="PS51645">
    <property type="entry name" value="PHR_CRY_ALPHA_BETA"/>
    <property type="match status" value="1"/>
</dbReference>
<dbReference type="GO" id="GO:0003677">
    <property type="term" value="F:DNA binding"/>
    <property type="evidence" value="ECO:0007669"/>
    <property type="project" value="TreeGrafter"/>
</dbReference>
<dbReference type="InterPro" id="IPR006050">
    <property type="entry name" value="DNA_photolyase_N"/>
</dbReference>
<feature type="region of interest" description="Disordered" evidence="6">
    <location>
        <begin position="636"/>
        <end position="675"/>
    </location>
</feature>
<dbReference type="GO" id="GO:0003904">
    <property type="term" value="F:deoxyribodipyrimidine photo-lyase activity"/>
    <property type="evidence" value="ECO:0007669"/>
    <property type="project" value="TreeGrafter"/>
</dbReference>
<comment type="caution">
    <text evidence="8">The sequence shown here is derived from an EMBL/GenBank/DDBJ whole genome shotgun (WGS) entry which is preliminary data.</text>
</comment>
<dbReference type="SUPFAM" id="SSF48173">
    <property type="entry name" value="Cryptochrome/photolyase FAD-binding domain"/>
    <property type="match status" value="1"/>
</dbReference>
<dbReference type="InterPro" id="IPR036134">
    <property type="entry name" value="Crypto/Photolyase_FAD-like_sf"/>
</dbReference>
<dbReference type="GO" id="GO:0032922">
    <property type="term" value="P:circadian regulation of gene expression"/>
    <property type="evidence" value="ECO:0007669"/>
    <property type="project" value="TreeGrafter"/>
</dbReference>
<feature type="region of interest" description="Disordered" evidence="6">
    <location>
        <begin position="171"/>
        <end position="205"/>
    </location>
</feature>
<dbReference type="PANTHER" id="PTHR11455">
    <property type="entry name" value="CRYPTOCHROME"/>
    <property type="match status" value="1"/>
</dbReference>
<feature type="binding site" evidence="4">
    <location>
        <begin position="400"/>
        <end position="402"/>
    </location>
    <ligand>
        <name>FAD</name>
        <dbReference type="ChEBI" id="CHEBI:57692"/>
    </ligand>
</feature>
<evidence type="ECO:0000259" key="7">
    <source>
        <dbReference type="PROSITE" id="PS51645"/>
    </source>
</evidence>
<dbReference type="Pfam" id="PF03441">
    <property type="entry name" value="FAD_binding_7"/>
    <property type="match status" value="1"/>
</dbReference>
<dbReference type="GO" id="GO:0005634">
    <property type="term" value="C:nucleus"/>
    <property type="evidence" value="ECO:0007669"/>
    <property type="project" value="TreeGrafter"/>
</dbReference>
<feature type="domain" description="Photolyase/cryptochrome alpha/beta" evidence="7">
    <location>
        <begin position="13"/>
        <end position="144"/>
    </location>
</feature>
<dbReference type="Gene3D" id="1.25.40.80">
    <property type="match status" value="1"/>
</dbReference>
<dbReference type="InterPro" id="IPR036155">
    <property type="entry name" value="Crypto/Photolyase_N_sf"/>
</dbReference>
<accession>A0A9W6BPV9</accession>
<dbReference type="Gene3D" id="1.10.579.10">
    <property type="entry name" value="DNA Cyclobutane Dipyrimidine Photolyase, subunit A, domain 3"/>
    <property type="match status" value="1"/>
</dbReference>